<dbReference type="GO" id="GO:0005829">
    <property type="term" value="C:cytosol"/>
    <property type="evidence" value="ECO:0007669"/>
    <property type="project" value="TreeGrafter"/>
</dbReference>
<feature type="domain" description="Far11/STRP C-terminal" evidence="3">
    <location>
        <begin position="262"/>
        <end position="675"/>
    </location>
</feature>
<dbReference type="KEGG" id="mgl:MGL_0808"/>
<dbReference type="GO" id="GO:0007010">
    <property type="term" value="P:cytoskeleton organization"/>
    <property type="evidence" value="ECO:0007669"/>
    <property type="project" value="TreeGrafter"/>
</dbReference>
<dbReference type="STRING" id="425265.A8PV00"/>
<name>A8PV00_MALGO</name>
<dbReference type="VEuPathDB" id="FungiDB:MGL_0808"/>
<feature type="domain" description="Far11/STRP N-terminal" evidence="2">
    <location>
        <begin position="1"/>
        <end position="184"/>
    </location>
</feature>
<gene>
    <name evidence="4" type="ORF">MGL_0808</name>
</gene>
<dbReference type="InterPro" id="IPR040185">
    <property type="entry name" value="Far11/STRP"/>
</dbReference>
<dbReference type="RefSeq" id="XP_001732215.1">
    <property type="nucleotide sequence ID" value="XM_001732163.1"/>
</dbReference>
<evidence type="ECO:0000313" key="5">
    <source>
        <dbReference type="Proteomes" id="UP000008837"/>
    </source>
</evidence>
<protein>
    <recommendedName>
        <fullName evidence="6">Far11/STRP C-terminal domain-containing protein</fullName>
    </recommendedName>
</protein>
<dbReference type="OMA" id="MACKPEL"/>
<dbReference type="SMART" id="SM01293">
    <property type="entry name" value="DUF3402"/>
    <property type="match status" value="1"/>
</dbReference>
<comment type="caution">
    <text evidence="4">The sequence shown here is derived from an EMBL/GenBank/DDBJ whole genome shotgun (WGS) entry which is preliminary data.</text>
</comment>
<dbReference type="FunCoup" id="A8PV00">
    <property type="interactions" value="336"/>
</dbReference>
<keyword evidence="5" id="KW-1185">Reference proteome</keyword>
<evidence type="ECO:0008006" key="6">
    <source>
        <dbReference type="Google" id="ProtNLM"/>
    </source>
</evidence>
<dbReference type="GeneID" id="5856521"/>
<proteinExistence type="predicted"/>
<feature type="compositionally biased region" description="Polar residues" evidence="1">
    <location>
        <begin position="755"/>
        <end position="784"/>
    </location>
</feature>
<evidence type="ECO:0000313" key="4">
    <source>
        <dbReference type="EMBL" id="EDP45001.1"/>
    </source>
</evidence>
<dbReference type="OrthoDB" id="18234at2759"/>
<feature type="region of interest" description="Disordered" evidence="1">
    <location>
        <begin position="750"/>
        <end position="784"/>
    </location>
</feature>
<dbReference type="Pfam" id="PF07923">
    <property type="entry name" value="N1221"/>
    <property type="match status" value="1"/>
</dbReference>
<dbReference type="PANTHER" id="PTHR13239:SF4">
    <property type="entry name" value="AT25231P"/>
    <property type="match status" value="1"/>
</dbReference>
<dbReference type="InterPro" id="IPR012486">
    <property type="entry name" value="Far11/STRP_N"/>
</dbReference>
<sequence length="862" mass="96723">MVFELGGIEDLFVACRRACWRHDWVSTLPDFVPQNHSSSSSENIMTPQEKVDYLESINVEVSVHFSQLYTVIESLRGDFRLSEALMFMDPPLPNFFLNLVANLREKSIKGFPVKKLVLLTWKSLLASMGGSDALSKCKERVRIREGLVPKSSLAEKMPVIPQDIRQFQSELMAKYPTLVDHQRSELIGGTVLANATLPLSTNHNTHGPTDDALLVMDEERIAMAKSAAAPPPLKPGRQKFQTNQSRPFILPLAPVKNGPDVPVGIQEASSLYRDRLFIGTGTWQTWCVRQEFLNEARGAQDSSISEVQEMLQNLCLRQPGPVPISAEDDQRLEWIDEIYRRSLPSLQSAVIVLLKLVLATATTGSTSSAYVRAVAEGTPSEQAPSPTLEDVDICRHREILNKAVSSFLLLCLHWFKASHILKFEYLAQVLLDTNVILLILKLFGLQVVDQAVHSRCEAHPFGLFEYCRLVGHDHSTSTPQQILEQLSLLIGNVWNEYPNDPLRIQHSDSQTSSPPFSWRNMATASNFTRILYQVCKSKVHRILLLVQYKSSAILKRTLSVPHSGLELYVLKLLKCQIPYCGRKWRQSNMRIITQIYLRCRPRLREDWPGGSDLEAEVEASLPEEQTLRALIQFFNKSRYRYHSHVAGTEALPANAKDAYAQEWNEASRDIFEREAFPPHPHSVGAGTPGRYISGVSVEGYFDAYEDVMEEMYPNDTLSILPGIELESPSTNNTVSSNGQNVWEHMSPHEMDVLSRSPNSARKSLSPRNVSSRSPSANFSVRRFSASSSPGVRQSLRRVHSNPGIIHPTLHWNAEDLVEDAISTEEETNETPAPSVEEMMIPDVPLSSPHPGGIDEVEHIFGA</sequence>
<dbReference type="EMBL" id="AAYY01000002">
    <property type="protein sequence ID" value="EDP45001.1"/>
    <property type="molecule type" value="Genomic_DNA"/>
</dbReference>
<evidence type="ECO:0000259" key="3">
    <source>
        <dbReference type="SMART" id="SM01293"/>
    </source>
</evidence>
<evidence type="ECO:0000259" key="2">
    <source>
        <dbReference type="SMART" id="SM01292"/>
    </source>
</evidence>
<dbReference type="SMART" id="SM01292">
    <property type="entry name" value="N1221"/>
    <property type="match status" value="1"/>
</dbReference>
<reference evidence="4 5" key="1">
    <citation type="journal article" date="2007" name="Proc. Natl. Acad. Sci. U.S.A.">
        <title>Dandruff-associated Malassezia genomes reveal convergent and divergent virulence traits shared with plant and human fungal pathogens.</title>
        <authorList>
            <person name="Xu J."/>
            <person name="Saunders C.W."/>
            <person name="Hu P."/>
            <person name="Grant R.A."/>
            <person name="Boekhout T."/>
            <person name="Kuramae E.E."/>
            <person name="Kronstad J.W."/>
            <person name="Deangelis Y.M."/>
            <person name="Reeder N.L."/>
            <person name="Johnstone K.R."/>
            <person name="Leland M."/>
            <person name="Fieno A.M."/>
            <person name="Begley W.M."/>
            <person name="Sun Y."/>
            <person name="Lacey M.P."/>
            <person name="Chaudhary T."/>
            <person name="Keough T."/>
            <person name="Chu L."/>
            <person name="Sears R."/>
            <person name="Yuan B."/>
            <person name="Dawson T.L.Jr."/>
        </authorList>
    </citation>
    <scope>NUCLEOTIDE SEQUENCE [LARGE SCALE GENOMIC DNA]</scope>
    <source>
        <strain evidence="5">ATCC MYA-4612 / CBS 7966</strain>
    </source>
</reference>
<organism evidence="4 5">
    <name type="scientific">Malassezia globosa (strain ATCC MYA-4612 / CBS 7966)</name>
    <name type="common">Dandruff-associated fungus</name>
    <dbReference type="NCBI Taxonomy" id="425265"/>
    <lineage>
        <taxon>Eukaryota</taxon>
        <taxon>Fungi</taxon>
        <taxon>Dikarya</taxon>
        <taxon>Basidiomycota</taxon>
        <taxon>Ustilaginomycotina</taxon>
        <taxon>Malasseziomycetes</taxon>
        <taxon>Malasseziales</taxon>
        <taxon>Malasseziaceae</taxon>
        <taxon>Malassezia</taxon>
    </lineage>
</organism>
<dbReference type="Pfam" id="PF11882">
    <property type="entry name" value="DUF3402"/>
    <property type="match status" value="1"/>
</dbReference>
<dbReference type="InterPro" id="IPR021819">
    <property type="entry name" value="Far11/STRP_C"/>
</dbReference>
<dbReference type="InParanoid" id="A8PV00"/>
<evidence type="ECO:0000256" key="1">
    <source>
        <dbReference type="SAM" id="MobiDB-lite"/>
    </source>
</evidence>
<dbReference type="Proteomes" id="UP000008837">
    <property type="component" value="Unassembled WGS sequence"/>
</dbReference>
<dbReference type="PANTHER" id="PTHR13239">
    <property type="entry name" value="PROTEIN REQUIRED FOR HYPHAL ANASTOMOSIS HAM-2"/>
    <property type="match status" value="1"/>
</dbReference>
<dbReference type="AlphaFoldDB" id="A8PV00"/>
<accession>A8PV00</accession>